<evidence type="ECO:0000313" key="3">
    <source>
        <dbReference type="Proteomes" id="UP001234880"/>
    </source>
</evidence>
<dbReference type="EMBL" id="JAURUE010000002">
    <property type="protein sequence ID" value="MDP9614289.1"/>
    <property type="molecule type" value="Genomic_DNA"/>
</dbReference>
<dbReference type="Proteomes" id="UP001234880">
    <property type="component" value="Unassembled WGS sequence"/>
</dbReference>
<feature type="region of interest" description="Disordered" evidence="1">
    <location>
        <begin position="1"/>
        <end position="50"/>
    </location>
</feature>
<proteinExistence type="predicted"/>
<comment type="caution">
    <text evidence="2">The sequence shown here is derived from an EMBL/GenBank/DDBJ whole genome shotgun (WGS) entry which is preliminary data.</text>
</comment>
<evidence type="ECO:0000256" key="1">
    <source>
        <dbReference type="SAM" id="MobiDB-lite"/>
    </source>
</evidence>
<name>A0ABT9L0S9_9ACTN</name>
<organism evidence="2 3">
    <name type="scientific">Streptomyces demainii</name>
    <dbReference type="NCBI Taxonomy" id="588122"/>
    <lineage>
        <taxon>Bacteria</taxon>
        <taxon>Bacillati</taxon>
        <taxon>Actinomycetota</taxon>
        <taxon>Actinomycetes</taxon>
        <taxon>Kitasatosporales</taxon>
        <taxon>Streptomycetaceae</taxon>
        <taxon>Streptomyces</taxon>
    </lineage>
</organism>
<dbReference type="RefSeq" id="WP_159066235.1">
    <property type="nucleotide sequence ID" value="NZ_JAURUE010000002.1"/>
</dbReference>
<gene>
    <name evidence="2" type="ORF">JOF35_006627</name>
</gene>
<evidence type="ECO:0000313" key="2">
    <source>
        <dbReference type="EMBL" id="MDP9614289.1"/>
    </source>
</evidence>
<reference evidence="2 3" key="1">
    <citation type="submission" date="2023-07" db="EMBL/GenBank/DDBJ databases">
        <title>Sequencing the genomes of 1000 actinobacteria strains.</title>
        <authorList>
            <person name="Klenk H.-P."/>
        </authorList>
    </citation>
    <scope>NUCLEOTIDE SEQUENCE [LARGE SCALE GENOMIC DNA]</scope>
    <source>
        <strain evidence="2 3">DSM 41600</strain>
    </source>
</reference>
<accession>A0ABT9L0S9</accession>
<sequence length="50" mass="5448">MSTPVPDVRWASTASPRHGHLALPGDVEPRRTTSHHHAAEEPQGAARDQE</sequence>
<protein>
    <submittedName>
        <fullName evidence="2">Uncharacterized protein</fullName>
    </submittedName>
</protein>
<keyword evidence="3" id="KW-1185">Reference proteome</keyword>